<comment type="caution">
    <text evidence="7">The sequence shown here is derived from an EMBL/GenBank/DDBJ whole genome shotgun (WGS) entry which is preliminary data.</text>
</comment>
<keyword evidence="8" id="KW-1185">Reference proteome</keyword>
<sequence length="163" mass="18655">MKRIIPYPLLTLSLLVMWMILNGFTLGQGLIGIVVGIAGGFLMRLLKPQKVHIHNWDSVIRLFFRVTIDIVKSNYDVALYVLFSGAKWKQSGFITVPLELKNHTALAVLSCIMTATPGTAWIAYHSKDSSLLVHILDLDMDNEDYWRDFIKNRYESLLLEIFQ</sequence>
<dbReference type="PIRSF" id="PIRSF019239">
    <property type="entry name" value="MrpE"/>
    <property type="match status" value="1"/>
</dbReference>
<dbReference type="RefSeq" id="WP_075869470.1">
    <property type="nucleotide sequence ID" value="NZ_CALYQA010000002.1"/>
</dbReference>
<dbReference type="EMBL" id="LXYT01000001">
    <property type="protein sequence ID" value="OLY44323.1"/>
    <property type="molecule type" value="Genomic_DNA"/>
</dbReference>
<dbReference type="NCBIfam" id="NF006520">
    <property type="entry name" value="PRK08965.1-4"/>
    <property type="match status" value="1"/>
</dbReference>
<evidence type="ECO:0000256" key="4">
    <source>
        <dbReference type="ARBA" id="ARBA00022692"/>
    </source>
</evidence>
<dbReference type="InterPro" id="IPR002758">
    <property type="entry name" value="Cation_antiport_E"/>
</dbReference>
<keyword evidence="4" id="KW-0812">Transmembrane</keyword>
<dbReference type="AlphaFoldDB" id="A0A1R0FBE7"/>
<keyword evidence="5" id="KW-1133">Transmembrane helix</keyword>
<dbReference type="Pfam" id="PF01899">
    <property type="entry name" value="MNHE"/>
    <property type="match status" value="1"/>
</dbReference>
<proteinExistence type="inferred from homology"/>
<evidence type="ECO:0000256" key="1">
    <source>
        <dbReference type="ARBA" id="ARBA00004651"/>
    </source>
</evidence>
<evidence type="ECO:0000256" key="3">
    <source>
        <dbReference type="ARBA" id="ARBA00022475"/>
    </source>
</evidence>
<dbReference type="GO" id="GO:0008324">
    <property type="term" value="F:monoatomic cation transmembrane transporter activity"/>
    <property type="evidence" value="ECO:0007669"/>
    <property type="project" value="InterPro"/>
</dbReference>
<reference evidence="7 8" key="1">
    <citation type="submission" date="2016-12" db="EMBL/GenBank/DDBJ databases">
        <title>Comparative genomics of Bartonella apis.</title>
        <authorList>
            <person name="Engel P."/>
        </authorList>
    </citation>
    <scope>NUCLEOTIDE SEQUENCE [LARGE SCALE GENOMIC DNA]</scope>
    <source>
        <strain evidence="7 8">PEB0149</strain>
    </source>
</reference>
<dbReference type="OrthoDB" id="9807187at2"/>
<dbReference type="PANTHER" id="PTHR34584:SF1">
    <property type="entry name" value="NA(+)_H(+) ANTIPORTER SUBUNIT E1"/>
    <property type="match status" value="1"/>
</dbReference>
<keyword evidence="6" id="KW-0472">Membrane</keyword>
<accession>A0A1R0FBE7</accession>
<name>A0A1R0FBE7_9HYPH</name>
<keyword evidence="3" id="KW-1003">Cell membrane</keyword>
<dbReference type="GO" id="GO:0005886">
    <property type="term" value="C:plasma membrane"/>
    <property type="evidence" value="ECO:0007669"/>
    <property type="project" value="UniProtKB-SubCell"/>
</dbReference>
<evidence type="ECO:0000313" key="7">
    <source>
        <dbReference type="EMBL" id="OLY44323.1"/>
    </source>
</evidence>
<organism evidence="7 8">
    <name type="scientific">Bartonella apis</name>
    <dbReference type="NCBI Taxonomy" id="1686310"/>
    <lineage>
        <taxon>Bacteria</taxon>
        <taxon>Pseudomonadati</taxon>
        <taxon>Pseudomonadota</taxon>
        <taxon>Alphaproteobacteria</taxon>
        <taxon>Hyphomicrobiales</taxon>
        <taxon>Bartonellaceae</taxon>
        <taxon>Bartonella</taxon>
    </lineage>
</organism>
<gene>
    <name evidence="7" type="ORF">PEB0149_017920</name>
</gene>
<dbReference type="Proteomes" id="UP000187344">
    <property type="component" value="Unassembled WGS sequence"/>
</dbReference>
<evidence type="ECO:0000256" key="5">
    <source>
        <dbReference type="ARBA" id="ARBA00022989"/>
    </source>
</evidence>
<dbReference type="PANTHER" id="PTHR34584">
    <property type="entry name" value="NA(+)/H(+) ANTIPORTER SUBUNIT E1"/>
    <property type="match status" value="1"/>
</dbReference>
<evidence type="ECO:0000313" key="8">
    <source>
        <dbReference type="Proteomes" id="UP000187344"/>
    </source>
</evidence>
<comment type="similarity">
    <text evidence="2">Belongs to the CPA3 antiporters (TC 2.A.63) subunit E family.</text>
</comment>
<evidence type="ECO:0000256" key="2">
    <source>
        <dbReference type="ARBA" id="ARBA00006228"/>
    </source>
</evidence>
<comment type="subcellular location">
    <subcellularLocation>
        <location evidence="1">Cell membrane</location>
        <topology evidence="1">Multi-pass membrane protein</topology>
    </subcellularLocation>
</comment>
<protein>
    <submittedName>
        <fullName evidence="7">Multisubunit potassium/proton antiporter, PhaE subunit</fullName>
    </submittedName>
</protein>
<evidence type="ECO:0000256" key="6">
    <source>
        <dbReference type="ARBA" id="ARBA00023136"/>
    </source>
</evidence>